<evidence type="ECO:0000313" key="5">
    <source>
        <dbReference type="Proteomes" id="UP000580856"/>
    </source>
</evidence>
<reference evidence="4 5" key="1">
    <citation type="submission" date="2020-03" db="EMBL/GenBank/DDBJ databases">
        <title>Genomic Encyclopedia of Type Strains, Phase IV (KMG-IV): sequencing the most valuable type-strain genomes for metagenomic binning, comparative biology and taxonomic classification.</title>
        <authorList>
            <person name="Goeker M."/>
        </authorList>
    </citation>
    <scope>NUCLEOTIDE SEQUENCE [LARGE SCALE GENOMIC DNA]</scope>
    <source>
        <strain evidence="4 5">DSM 24233</strain>
    </source>
</reference>
<dbReference type="Gene3D" id="3.40.1190.20">
    <property type="match status" value="1"/>
</dbReference>
<dbReference type="InterPro" id="IPR002173">
    <property type="entry name" value="Carboh/pur_kinase_PfkB_CS"/>
</dbReference>
<keyword evidence="1 4" id="KW-0808">Transferase</keyword>
<protein>
    <submittedName>
        <fullName evidence="4">Adenosine kinase</fullName>
        <ecNumber evidence="4">2.7.1.20</ecNumber>
    </submittedName>
</protein>
<keyword evidence="5" id="KW-1185">Reference proteome</keyword>
<dbReference type="GO" id="GO:0004001">
    <property type="term" value="F:adenosine kinase activity"/>
    <property type="evidence" value="ECO:0007669"/>
    <property type="project" value="UniProtKB-EC"/>
</dbReference>
<dbReference type="Pfam" id="PF00294">
    <property type="entry name" value="PfkB"/>
    <property type="match status" value="1"/>
</dbReference>
<organism evidence="4 5">
    <name type="scientific">Desulfobaculum xiamenense</name>
    <dbReference type="NCBI Taxonomy" id="995050"/>
    <lineage>
        <taxon>Bacteria</taxon>
        <taxon>Pseudomonadati</taxon>
        <taxon>Thermodesulfobacteriota</taxon>
        <taxon>Desulfovibrionia</taxon>
        <taxon>Desulfovibrionales</taxon>
        <taxon>Desulfovibrionaceae</taxon>
        <taxon>Desulfobaculum</taxon>
    </lineage>
</organism>
<dbReference type="InterPro" id="IPR029056">
    <property type="entry name" value="Ribokinase-like"/>
</dbReference>
<dbReference type="EMBL" id="JAATJA010000001">
    <property type="protein sequence ID" value="NJB67375.1"/>
    <property type="molecule type" value="Genomic_DNA"/>
</dbReference>
<comment type="caution">
    <text evidence="4">The sequence shown here is derived from an EMBL/GenBank/DDBJ whole genome shotgun (WGS) entry which is preliminary data.</text>
</comment>
<gene>
    <name evidence="4" type="ORF">GGQ74_001015</name>
</gene>
<dbReference type="RefSeq" id="WP_167940436.1">
    <property type="nucleotide sequence ID" value="NZ_JAATJA010000001.1"/>
</dbReference>
<accession>A0A846QPN5</accession>
<dbReference type="Proteomes" id="UP000580856">
    <property type="component" value="Unassembled WGS sequence"/>
</dbReference>
<evidence type="ECO:0000313" key="4">
    <source>
        <dbReference type="EMBL" id="NJB67375.1"/>
    </source>
</evidence>
<dbReference type="PROSITE" id="PS00583">
    <property type="entry name" value="PFKB_KINASES_1"/>
    <property type="match status" value="1"/>
</dbReference>
<dbReference type="AlphaFoldDB" id="A0A846QPN5"/>
<evidence type="ECO:0000259" key="3">
    <source>
        <dbReference type="Pfam" id="PF00294"/>
    </source>
</evidence>
<dbReference type="EC" id="2.7.1.20" evidence="4"/>
<feature type="domain" description="Carbohydrate kinase PfkB" evidence="3">
    <location>
        <begin position="41"/>
        <end position="292"/>
    </location>
</feature>
<sequence>MQIYVFGSLAFDRIMTFPGRFSDHILPDKIHILNVCFVGNGLEERFGGTAGNIAYSLSLLGEKPVIVSTAGHRDFGRYGERFAGYGLRLDGVRLVDEALTASCHITTDLADNQITCFNPGAMGYPCGYDFADADPAQDIAIVAPGNHEDTIALPRRFREMGMRYIFDPGQNITALPGEKLLEAITGSWALISNDYELEMILRATDLSLEQLLTRTGSIITTLGDKGSIIREQNRVTEIPAASVTRVADPTGAGDAFRSGLLKGLAMGRELPEAAKIGACCATWCVAQTGTQEHVFTEDEFWEHYRKNFGPTA</sequence>
<evidence type="ECO:0000256" key="1">
    <source>
        <dbReference type="ARBA" id="ARBA00022679"/>
    </source>
</evidence>
<evidence type="ECO:0000256" key="2">
    <source>
        <dbReference type="ARBA" id="ARBA00022777"/>
    </source>
</evidence>
<dbReference type="PANTHER" id="PTHR10584:SF166">
    <property type="entry name" value="RIBOKINASE"/>
    <property type="match status" value="1"/>
</dbReference>
<proteinExistence type="predicted"/>
<dbReference type="PANTHER" id="PTHR10584">
    <property type="entry name" value="SUGAR KINASE"/>
    <property type="match status" value="1"/>
</dbReference>
<dbReference type="PROSITE" id="PS00584">
    <property type="entry name" value="PFKB_KINASES_2"/>
    <property type="match status" value="1"/>
</dbReference>
<dbReference type="SUPFAM" id="SSF53613">
    <property type="entry name" value="Ribokinase-like"/>
    <property type="match status" value="1"/>
</dbReference>
<keyword evidence="2 4" id="KW-0418">Kinase</keyword>
<dbReference type="CDD" id="cd01942">
    <property type="entry name" value="ribokinase_group_A"/>
    <property type="match status" value="1"/>
</dbReference>
<dbReference type="InterPro" id="IPR011611">
    <property type="entry name" value="PfkB_dom"/>
</dbReference>
<name>A0A846QPN5_9BACT</name>